<dbReference type="WBParaSite" id="BTMF_0001401701-mRNA-1">
    <property type="protein sequence ID" value="BTMF_0001401701-mRNA-1"/>
    <property type="gene ID" value="BTMF_0001401701"/>
</dbReference>
<evidence type="ECO:0000313" key="3">
    <source>
        <dbReference type="EMBL" id="VDO41100.1"/>
    </source>
</evidence>
<name>A0A0R3R1X7_9BILA</name>
<dbReference type="AlphaFoldDB" id="A0A0R3R1X7"/>
<dbReference type="InterPro" id="IPR039261">
    <property type="entry name" value="FNR_nucleotide-bd"/>
</dbReference>
<protein>
    <submittedName>
        <fullName evidence="5">NAD_binding_6 domain-containing protein</fullName>
    </submittedName>
</protein>
<feature type="domain" description="Ferric reductase NAD binding" evidence="2">
    <location>
        <begin position="4"/>
        <end position="121"/>
    </location>
</feature>
<proteinExistence type="predicted"/>
<keyword evidence="1" id="KW-0560">Oxidoreductase</keyword>
<dbReference type="GO" id="GO:0043020">
    <property type="term" value="C:NADPH oxidase complex"/>
    <property type="evidence" value="ECO:0007669"/>
    <property type="project" value="TreeGrafter"/>
</dbReference>
<dbReference type="Pfam" id="PF08030">
    <property type="entry name" value="NAD_binding_6"/>
    <property type="match status" value="1"/>
</dbReference>
<sequence>MCMVYFIWVCSTHKNYEWFIEVLHNVEELDKEDLLEIHIFVTQFFHKFDLRTTMLYICEKHFRSDSNGRSMFTGLNAVNHFGRPNFEALFKFIQNKHRDVQAVGVFSCGPNSINKEIRKACREVNRVRSAASFCHRFETF</sequence>
<evidence type="ECO:0000313" key="4">
    <source>
        <dbReference type="Proteomes" id="UP000280834"/>
    </source>
</evidence>
<dbReference type="PANTHER" id="PTHR11972:SF175">
    <property type="entry name" value="NAD(P)H OXIDASE (H2O2-FORMING)"/>
    <property type="match status" value="1"/>
</dbReference>
<dbReference type="EMBL" id="UZAG01018801">
    <property type="protein sequence ID" value="VDO41100.1"/>
    <property type="molecule type" value="Genomic_DNA"/>
</dbReference>
<dbReference type="InterPro" id="IPR050369">
    <property type="entry name" value="RBOH/FRE"/>
</dbReference>
<dbReference type="GO" id="GO:0042554">
    <property type="term" value="P:superoxide anion generation"/>
    <property type="evidence" value="ECO:0007669"/>
    <property type="project" value="TreeGrafter"/>
</dbReference>
<gene>
    <name evidence="3" type="ORF">BTMF_LOCUS12012</name>
</gene>
<dbReference type="GO" id="GO:0006952">
    <property type="term" value="P:defense response"/>
    <property type="evidence" value="ECO:0007669"/>
    <property type="project" value="TreeGrafter"/>
</dbReference>
<accession>A0A0R3R1X7</accession>
<evidence type="ECO:0000256" key="1">
    <source>
        <dbReference type="ARBA" id="ARBA00023002"/>
    </source>
</evidence>
<dbReference type="GO" id="GO:0016175">
    <property type="term" value="F:superoxide-generating NAD(P)H oxidase activity"/>
    <property type="evidence" value="ECO:0007669"/>
    <property type="project" value="TreeGrafter"/>
</dbReference>
<reference evidence="5" key="1">
    <citation type="submission" date="2017-02" db="UniProtKB">
        <authorList>
            <consortium name="WormBaseParasite"/>
        </authorList>
    </citation>
    <scope>IDENTIFICATION</scope>
</reference>
<dbReference type="PANTHER" id="PTHR11972">
    <property type="entry name" value="NADPH OXIDASE"/>
    <property type="match status" value="1"/>
</dbReference>
<dbReference type="InterPro" id="IPR013121">
    <property type="entry name" value="Fe_red_NAD-bd_6"/>
</dbReference>
<dbReference type="STRING" id="42155.A0A0R3R1X7"/>
<dbReference type="Gene3D" id="3.40.50.80">
    <property type="entry name" value="Nucleotide-binding domain of ferredoxin-NADP reductase (FNR) module"/>
    <property type="match status" value="1"/>
</dbReference>
<evidence type="ECO:0000313" key="5">
    <source>
        <dbReference type="WBParaSite" id="BTMF_0001401701-mRNA-1"/>
    </source>
</evidence>
<organism evidence="5">
    <name type="scientific">Brugia timori</name>
    <dbReference type="NCBI Taxonomy" id="42155"/>
    <lineage>
        <taxon>Eukaryota</taxon>
        <taxon>Metazoa</taxon>
        <taxon>Ecdysozoa</taxon>
        <taxon>Nematoda</taxon>
        <taxon>Chromadorea</taxon>
        <taxon>Rhabditida</taxon>
        <taxon>Spirurina</taxon>
        <taxon>Spiruromorpha</taxon>
        <taxon>Filarioidea</taxon>
        <taxon>Onchocercidae</taxon>
        <taxon>Brugia</taxon>
    </lineage>
</organism>
<keyword evidence="4" id="KW-1185">Reference proteome</keyword>
<reference evidence="3 4" key="2">
    <citation type="submission" date="2018-11" db="EMBL/GenBank/DDBJ databases">
        <authorList>
            <consortium name="Pathogen Informatics"/>
        </authorList>
    </citation>
    <scope>NUCLEOTIDE SEQUENCE [LARGE SCALE GENOMIC DNA]</scope>
</reference>
<dbReference type="Proteomes" id="UP000280834">
    <property type="component" value="Unassembled WGS sequence"/>
</dbReference>
<evidence type="ECO:0000259" key="2">
    <source>
        <dbReference type="Pfam" id="PF08030"/>
    </source>
</evidence>